<dbReference type="InterPro" id="IPR036412">
    <property type="entry name" value="HAD-like_sf"/>
</dbReference>
<dbReference type="EMBL" id="SNYV01000013">
    <property type="protein sequence ID" value="TDQ78236.1"/>
    <property type="molecule type" value="Genomic_DNA"/>
</dbReference>
<dbReference type="Pfam" id="PF13419">
    <property type="entry name" value="HAD_2"/>
    <property type="match status" value="1"/>
</dbReference>
<dbReference type="FunFam" id="3.40.50.1000:FF:000022">
    <property type="entry name" value="Phosphoglycolate phosphatase"/>
    <property type="match status" value="1"/>
</dbReference>
<dbReference type="NCBIfam" id="TIGR01549">
    <property type="entry name" value="HAD-SF-IA-v1"/>
    <property type="match status" value="1"/>
</dbReference>
<dbReference type="PANTHER" id="PTHR43434">
    <property type="entry name" value="PHOSPHOGLYCOLATE PHOSPHATASE"/>
    <property type="match status" value="1"/>
</dbReference>
<protein>
    <submittedName>
        <fullName evidence="1">Phosphoglycolate phosphatase</fullName>
    </submittedName>
</protein>
<dbReference type="PANTHER" id="PTHR43434:SF20">
    <property type="entry name" value="5'-NUCLEOTIDASE"/>
    <property type="match status" value="1"/>
</dbReference>
<dbReference type="InterPro" id="IPR050155">
    <property type="entry name" value="HAD-like_hydrolase_sf"/>
</dbReference>
<dbReference type="InterPro" id="IPR041492">
    <property type="entry name" value="HAD_2"/>
</dbReference>
<accession>A0A4R6WI77</accession>
<dbReference type="GO" id="GO:0004713">
    <property type="term" value="F:protein tyrosine kinase activity"/>
    <property type="evidence" value="ECO:0007669"/>
    <property type="project" value="TreeGrafter"/>
</dbReference>
<dbReference type="SFLD" id="SFLDS00003">
    <property type="entry name" value="Haloacid_Dehalogenase"/>
    <property type="match status" value="1"/>
</dbReference>
<dbReference type="InterPro" id="IPR023214">
    <property type="entry name" value="HAD_sf"/>
</dbReference>
<dbReference type="OrthoDB" id="9807630at2"/>
<evidence type="ECO:0000313" key="1">
    <source>
        <dbReference type="EMBL" id="TDQ78236.1"/>
    </source>
</evidence>
<dbReference type="AlphaFoldDB" id="A0A4R6WI77"/>
<sequence length="219" mass="24375">MFSAKYKNILLDLDGTLTDPAEGITKSIAYALESMGILVEDLNDLKRFIGPPLKDTFITAYGFDESAAFQAVSKYRERFAAVGLYENQLFEGIPSLLESLKLEGYDLFLATSKPEVFAIKILQHFQLDSFFSFIGGAALDESRPSKGHVIDYVMKKSNLTLVEKCVMIGDREHDVLGAKRFNMSSVGVLYGFGDREELEQAGADYIVDSIPELERLLMG</sequence>
<name>A0A4R6WI77_9SPHI</name>
<dbReference type="InterPro" id="IPR006439">
    <property type="entry name" value="HAD-SF_hydro_IA"/>
</dbReference>
<dbReference type="Gene3D" id="1.10.150.240">
    <property type="entry name" value="Putative phosphatase, domain 2"/>
    <property type="match status" value="1"/>
</dbReference>
<proteinExistence type="predicted"/>
<dbReference type="CDD" id="cd04302">
    <property type="entry name" value="HAD_5NT"/>
    <property type="match status" value="1"/>
</dbReference>
<evidence type="ECO:0000313" key="2">
    <source>
        <dbReference type="Proteomes" id="UP000295292"/>
    </source>
</evidence>
<dbReference type="SUPFAM" id="SSF56784">
    <property type="entry name" value="HAD-like"/>
    <property type="match status" value="1"/>
</dbReference>
<dbReference type="SFLD" id="SFLDG01129">
    <property type="entry name" value="C1.5:_HAD__Beta-PGM__Phosphata"/>
    <property type="match status" value="1"/>
</dbReference>
<keyword evidence="2" id="KW-1185">Reference proteome</keyword>
<dbReference type="Gene3D" id="3.40.50.1000">
    <property type="entry name" value="HAD superfamily/HAD-like"/>
    <property type="match status" value="1"/>
</dbReference>
<dbReference type="Proteomes" id="UP000295292">
    <property type="component" value="Unassembled WGS sequence"/>
</dbReference>
<organism evidence="1 2">
    <name type="scientific">Sphingobacterium yanglingense</name>
    <dbReference type="NCBI Taxonomy" id="1437280"/>
    <lineage>
        <taxon>Bacteria</taxon>
        <taxon>Pseudomonadati</taxon>
        <taxon>Bacteroidota</taxon>
        <taxon>Sphingobacteriia</taxon>
        <taxon>Sphingobacteriales</taxon>
        <taxon>Sphingobacteriaceae</taxon>
        <taxon>Sphingobacterium</taxon>
    </lineage>
</organism>
<gene>
    <name evidence="1" type="ORF">CLV99_2216</name>
</gene>
<comment type="caution">
    <text evidence="1">The sequence shown here is derived from an EMBL/GenBank/DDBJ whole genome shotgun (WGS) entry which is preliminary data.</text>
</comment>
<dbReference type="InterPro" id="IPR023198">
    <property type="entry name" value="PGP-like_dom2"/>
</dbReference>
<reference evidence="1 2" key="1">
    <citation type="submission" date="2019-03" db="EMBL/GenBank/DDBJ databases">
        <title>Genomic Encyclopedia of Archaeal and Bacterial Type Strains, Phase II (KMG-II): from individual species to whole genera.</title>
        <authorList>
            <person name="Goeker M."/>
        </authorList>
    </citation>
    <scope>NUCLEOTIDE SEQUENCE [LARGE SCALE GENOMIC DNA]</scope>
    <source>
        <strain evidence="1 2">DSM 28353</strain>
    </source>
</reference>
<dbReference type="SFLD" id="SFLDG01135">
    <property type="entry name" value="C1.5.6:_HAD__Beta-PGM__Phospha"/>
    <property type="match status" value="1"/>
</dbReference>
<dbReference type="GO" id="GO:0005829">
    <property type="term" value="C:cytosol"/>
    <property type="evidence" value="ECO:0007669"/>
    <property type="project" value="TreeGrafter"/>
</dbReference>